<evidence type="ECO:0000313" key="2">
    <source>
        <dbReference type="EMBL" id="EDM04850.1"/>
    </source>
</evidence>
<gene>
    <name evidence="2" type="primary">Cntrob_predicted</name>
    <name evidence="2" type="ORF">rCG_33669</name>
</gene>
<organism evidence="2 3">
    <name type="scientific">Rattus norvegicus</name>
    <name type="common">Rat</name>
    <dbReference type="NCBI Taxonomy" id="10116"/>
    <lineage>
        <taxon>Eukaryota</taxon>
        <taxon>Metazoa</taxon>
        <taxon>Chordata</taxon>
        <taxon>Craniata</taxon>
        <taxon>Vertebrata</taxon>
        <taxon>Euteleostomi</taxon>
        <taxon>Mammalia</taxon>
        <taxon>Eutheria</taxon>
        <taxon>Euarchontoglires</taxon>
        <taxon>Glires</taxon>
        <taxon>Rodentia</taxon>
        <taxon>Myomorpha</taxon>
        <taxon>Muroidea</taxon>
        <taxon>Muridae</taxon>
        <taxon>Murinae</taxon>
        <taxon>Rattus</taxon>
    </lineage>
</organism>
<dbReference type="EMBL" id="CH473948">
    <property type="protein sequence ID" value="EDM04850.1"/>
    <property type="molecule type" value="Genomic_DNA"/>
</dbReference>
<protein>
    <submittedName>
        <fullName evidence="2">Centrobin, centrosomal BRCA2 interacting protein (Predicted), isoform CRA_a</fullName>
    </submittedName>
</protein>
<dbReference type="Proteomes" id="UP000234681">
    <property type="component" value="Chromosome 10"/>
</dbReference>
<name>A6HFP6_RAT</name>
<dbReference type="AlphaFoldDB" id="A6HFP6"/>
<sequence length="53" mass="5690">MAKGSLSPEETQTPVWVRSPGKRSPPKLSLDALLQPLRLKSLLGRKVGILAPA</sequence>
<reference evidence="2 3" key="1">
    <citation type="submission" date="2005-07" db="EMBL/GenBank/DDBJ databases">
        <authorList>
            <person name="Mural R.J."/>
            <person name="Li P.W."/>
            <person name="Adams M.D."/>
            <person name="Amanatides P.G."/>
            <person name="Baden-Tillson H."/>
            <person name="Barnstead M."/>
            <person name="Chin S.H."/>
            <person name="Dew I."/>
            <person name="Evans C.A."/>
            <person name="Ferriera S."/>
            <person name="Flanigan M."/>
            <person name="Fosler C."/>
            <person name="Glodek A."/>
            <person name="Gu Z."/>
            <person name="Holt R.A."/>
            <person name="Jennings D."/>
            <person name="Kraft C.L."/>
            <person name="Lu F."/>
            <person name="Nguyen T."/>
            <person name="Nusskern D.R."/>
            <person name="Pfannkoch C.M."/>
            <person name="Sitter C."/>
            <person name="Sutton G.G."/>
            <person name="Venter J.C."/>
            <person name="Wang Z."/>
            <person name="Woodage T."/>
            <person name="Zheng X.H."/>
            <person name="Zhong F."/>
        </authorList>
    </citation>
    <scope>NUCLEOTIDE SEQUENCE [LARGE SCALE GENOMIC DNA]</scope>
    <source>
        <strain>BN</strain>
        <strain evidence="3">Sprague-Dawley</strain>
    </source>
</reference>
<evidence type="ECO:0000256" key="1">
    <source>
        <dbReference type="SAM" id="MobiDB-lite"/>
    </source>
</evidence>
<feature type="region of interest" description="Disordered" evidence="1">
    <location>
        <begin position="1"/>
        <end position="27"/>
    </location>
</feature>
<evidence type="ECO:0000313" key="3">
    <source>
        <dbReference type="Proteomes" id="UP000234681"/>
    </source>
</evidence>
<proteinExistence type="predicted"/>
<accession>A6HFP6</accession>